<dbReference type="InterPro" id="IPR027417">
    <property type="entry name" value="P-loop_NTPase"/>
</dbReference>
<evidence type="ECO:0000313" key="4">
    <source>
        <dbReference type="Proteomes" id="UP001209257"/>
    </source>
</evidence>
<organism evidence="3 4">
    <name type="scientific">Alteromonas salexigens</name>
    <dbReference type="NCBI Taxonomy" id="2982530"/>
    <lineage>
        <taxon>Bacteria</taxon>
        <taxon>Pseudomonadati</taxon>
        <taxon>Pseudomonadota</taxon>
        <taxon>Gammaproteobacteria</taxon>
        <taxon>Alteromonadales</taxon>
        <taxon>Alteromonadaceae</taxon>
        <taxon>Alteromonas/Salinimonas group</taxon>
        <taxon>Alteromonas</taxon>
    </lineage>
</organism>
<evidence type="ECO:0000259" key="2">
    <source>
        <dbReference type="Pfam" id="PF08378"/>
    </source>
</evidence>
<dbReference type="Pfam" id="PF13245">
    <property type="entry name" value="AAA_19"/>
    <property type="match status" value="1"/>
</dbReference>
<dbReference type="Proteomes" id="UP001209257">
    <property type="component" value="Unassembled WGS sequence"/>
</dbReference>
<evidence type="ECO:0000313" key="3">
    <source>
        <dbReference type="EMBL" id="MCU7555892.1"/>
    </source>
</evidence>
<dbReference type="InterPro" id="IPR000212">
    <property type="entry name" value="DNA_helicase_UvrD/REP"/>
</dbReference>
<dbReference type="PANTHER" id="PTHR11070:SF2">
    <property type="entry name" value="ATP-DEPENDENT DNA HELICASE SRS2"/>
    <property type="match status" value="1"/>
</dbReference>
<evidence type="ECO:0000256" key="1">
    <source>
        <dbReference type="ARBA" id="ARBA00034923"/>
    </source>
</evidence>
<dbReference type="Pfam" id="PF08378">
    <property type="entry name" value="NERD"/>
    <property type="match status" value="1"/>
</dbReference>
<dbReference type="SUPFAM" id="SSF52540">
    <property type="entry name" value="P-loop containing nucleoside triphosphate hydrolases"/>
    <property type="match status" value="1"/>
</dbReference>
<dbReference type="InterPro" id="IPR011528">
    <property type="entry name" value="NERD"/>
</dbReference>
<feature type="domain" description="NERD" evidence="2">
    <location>
        <begin position="20"/>
        <end position="135"/>
    </location>
</feature>
<proteinExistence type="predicted"/>
<sequence>MATIYPTLENIQRLKVPPTDGELHLVKYLEQNLDETYEVFFNPYLDGDRPDIIIMKKGIGVFVIEVKDWDLGLYTIDDKNSWSVMAGQGRQRVKSPQSQAFNYKKNLYDLHLPVVGIRRLTNPNFYNLVHCFVYFHKAGQEQLTSLYKPVHSSNAMHRQQVQSDYRSGAIRFEKYERVNESLLNKKRQIQRDERMSFGYDSIQKLVKKIRNQDNHVLFDEDVYRDFKRRLSPSEHEIKQGIDIKLDDKQQRLTLSDNGKQKIKGVAGCGKTTILASRAINARSRHGSEVLILTFNITLKNYIRDKLSDLQGGRDFTSFEISNYHQFFNSQLNNTSRDIVELVARYGLERLYDVDLFSEKDTVKYDTVLVDEIQDYKPEWVKIIRDNFLKQDGEMVLLGDDSQDIYARNSGRSAVIAQGFGRWNKLTRSYRTSYDSPLNRLFKEFQLNFLIDKYSDTDVIETPAEQLGMGFSLLKHEKLPTADFVELAFETIQELIKAYDLHPNDTIIISSKIFPLRKLNDLLTAREKTHCMFETYQELAAILGVEQGLLEQMTEHEVNKEISASSSEVERVRRIKKNHFYANSGNIKLSTTHSYKGLEAKTVFYIMLEEDEPELIYTSITRSTENLVILDCGGRSVASPFFSKAMK</sequence>
<reference evidence="4" key="1">
    <citation type="submission" date="2023-07" db="EMBL/GenBank/DDBJ databases">
        <title>Study on multiphase classification of strain Alteromonas salexigens isolated from the Yellow Sea.</title>
        <authorList>
            <person name="Sun L."/>
        </authorList>
    </citation>
    <scope>NUCLEOTIDE SEQUENCE [LARGE SCALE GENOMIC DNA]</scope>
    <source>
        <strain evidence="4">ASW11-19</strain>
    </source>
</reference>
<dbReference type="RefSeq" id="WP_262996006.1">
    <property type="nucleotide sequence ID" value="NZ_JAOTJC010000013.1"/>
</dbReference>
<dbReference type="Gene3D" id="3.40.50.300">
    <property type="entry name" value="P-loop containing nucleotide triphosphate hydrolases"/>
    <property type="match status" value="2"/>
</dbReference>
<dbReference type="PANTHER" id="PTHR11070">
    <property type="entry name" value="UVRD / RECB / PCRA DNA HELICASE FAMILY MEMBER"/>
    <property type="match status" value="1"/>
</dbReference>
<dbReference type="EMBL" id="JAOTJC010000013">
    <property type="protein sequence ID" value="MCU7555892.1"/>
    <property type="molecule type" value="Genomic_DNA"/>
</dbReference>
<name>A0ABT2VRD9_9ALTE</name>
<protein>
    <recommendedName>
        <fullName evidence="1">DNA 3'-5' helicase II</fullName>
    </recommendedName>
</protein>
<keyword evidence="4" id="KW-1185">Reference proteome</keyword>
<comment type="caution">
    <text evidence="3">The sequence shown here is derived from an EMBL/GenBank/DDBJ whole genome shotgun (WGS) entry which is preliminary data.</text>
</comment>
<accession>A0ABT2VRD9</accession>
<gene>
    <name evidence="3" type="ORF">OCL06_14980</name>
</gene>